<dbReference type="OrthoDB" id="191315at2759"/>
<dbReference type="EMBL" id="JAGMVJ010000025">
    <property type="protein sequence ID" value="KAH7071074.1"/>
    <property type="molecule type" value="Genomic_DNA"/>
</dbReference>
<comment type="caution">
    <text evidence="1">The sequence shown here is derived from an EMBL/GenBank/DDBJ whole genome shotgun (WGS) entry which is preliminary data.</text>
</comment>
<dbReference type="PRINTS" id="PR00146">
    <property type="entry name" value="DHPICSNTHASE"/>
</dbReference>
<dbReference type="PANTHER" id="PTHR12128:SF47">
    <property type="entry name" value="DIHYDRODIPICOLINATE SYNTHASE-RELATED"/>
    <property type="match status" value="1"/>
</dbReference>
<proteinExistence type="predicted"/>
<dbReference type="PANTHER" id="PTHR12128">
    <property type="entry name" value="DIHYDRODIPICOLINATE SYNTHASE"/>
    <property type="match status" value="1"/>
</dbReference>
<protein>
    <submittedName>
        <fullName evidence="1">Dihydrodipicolinate synthase</fullName>
    </submittedName>
</protein>
<dbReference type="CDD" id="cd00408">
    <property type="entry name" value="DHDPS-like"/>
    <property type="match status" value="1"/>
</dbReference>
<reference evidence="1" key="1">
    <citation type="journal article" date="2021" name="Nat. Commun.">
        <title>Genetic determinants of endophytism in the Arabidopsis root mycobiome.</title>
        <authorList>
            <person name="Mesny F."/>
            <person name="Miyauchi S."/>
            <person name="Thiergart T."/>
            <person name="Pickel B."/>
            <person name="Atanasova L."/>
            <person name="Karlsson M."/>
            <person name="Huettel B."/>
            <person name="Barry K.W."/>
            <person name="Haridas S."/>
            <person name="Chen C."/>
            <person name="Bauer D."/>
            <person name="Andreopoulos W."/>
            <person name="Pangilinan J."/>
            <person name="LaButti K."/>
            <person name="Riley R."/>
            <person name="Lipzen A."/>
            <person name="Clum A."/>
            <person name="Drula E."/>
            <person name="Henrissat B."/>
            <person name="Kohler A."/>
            <person name="Grigoriev I.V."/>
            <person name="Martin F.M."/>
            <person name="Hacquard S."/>
        </authorList>
    </citation>
    <scope>NUCLEOTIDE SEQUENCE</scope>
    <source>
        <strain evidence="1">MPI-SDFR-AT-0120</strain>
    </source>
</reference>
<organism evidence="1 2">
    <name type="scientific">Paraphoma chrysanthemicola</name>
    <dbReference type="NCBI Taxonomy" id="798071"/>
    <lineage>
        <taxon>Eukaryota</taxon>
        <taxon>Fungi</taxon>
        <taxon>Dikarya</taxon>
        <taxon>Ascomycota</taxon>
        <taxon>Pezizomycotina</taxon>
        <taxon>Dothideomycetes</taxon>
        <taxon>Pleosporomycetidae</taxon>
        <taxon>Pleosporales</taxon>
        <taxon>Pleosporineae</taxon>
        <taxon>Phaeosphaeriaceae</taxon>
        <taxon>Paraphoma</taxon>
    </lineage>
</organism>
<keyword evidence="2" id="KW-1185">Reference proteome</keyword>
<dbReference type="GO" id="GO:0008840">
    <property type="term" value="F:4-hydroxy-tetrahydrodipicolinate synthase activity"/>
    <property type="evidence" value="ECO:0007669"/>
    <property type="project" value="TreeGrafter"/>
</dbReference>
<dbReference type="Gene3D" id="3.20.20.70">
    <property type="entry name" value="Aldolase class I"/>
    <property type="match status" value="1"/>
</dbReference>
<dbReference type="AlphaFoldDB" id="A0A8K0QWA6"/>
<evidence type="ECO:0000313" key="1">
    <source>
        <dbReference type="EMBL" id="KAH7071074.1"/>
    </source>
</evidence>
<gene>
    <name evidence="1" type="ORF">FB567DRAFT_539239</name>
</gene>
<dbReference type="InterPro" id="IPR013785">
    <property type="entry name" value="Aldolase_TIM"/>
</dbReference>
<dbReference type="SMART" id="SM01130">
    <property type="entry name" value="DHDPS"/>
    <property type="match status" value="1"/>
</dbReference>
<dbReference type="Pfam" id="PF00701">
    <property type="entry name" value="DHDPS"/>
    <property type="match status" value="1"/>
</dbReference>
<accession>A0A8K0QWA6</accession>
<dbReference type="InterPro" id="IPR002220">
    <property type="entry name" value="DapA-like"/>
</dbReference>
<evidence type="ECO:0000313" key="2">
    <source>
        <dbReference type="Proteomes" id="UP000813461"/>
    </source>
</evidence>
<sequence>MPISRSTQPAKATMLPPGVYTPVISLYKATSEQDLDLEAMYAHCQHLVRAGQHGLVYQGTNGEAVLLSREEKVAVLQTARRAVTDLGLPEYPIVAGISGQSTRESIQLANDAGGAGASFGLLLPPSFWAKNVTEEALLGFYRDVADASPLPIVIYNFPGVTSGVDLNSDDITALAAHPNIVAVKLTCGNVGKAIRLTSKFAPAQFSVYGGSSDFLVPTLEGGGVGCVTGMGNVFPRATAKVYDLWVAGRRDEAKALQDVVANAEWACKKSLALTKFAAGHFLGKRIGAQAEAFWPRKPYLPPGEKMRDWTVDVMGILEEEENALPLRDFGVKANGVR</sequence>
<name>A0A8K0QWA6_9PLEO</name>
<dbReference type="Proteomes" id="UP000813461">
    <property type="component" value="Unassembled WGS sequence"/>
</dbReference>
<dbReference type="SUPFAM" id="SSF51569">
    <property type="entry name" value="Aldolase"/>
    <property type="match status" value="1"/>
</dbReference>